<dbReference type="PANTHER" id="PTHR13847:SF281">
    <property type="entry name" value="FAD DEPENDENT OXIDOREDUCTASE DOMAIN-CONTAINING PROTEIN"/>
    <property type="match status" value="1"/>
</dbReference>
<dbReference type="GO" id="GO:0016491">
    <property type="term" value="F:oxidoreductase activity"/>
    <property type="evidence" value="ECO:0007669"/>
    <property type="project" value="UniProtKB-KW"/>
</dbReference>
<name>A0A7Y7Y551_9PSED</name>
<dbReference type="Pfam" id="PF01266">
    <property type="entry name" value="DAO"/>
    <property type="match status" value="1"/>
</dbReference>
<protein>
    <submittedName>
        <fullName evidence="3">FAD-binding oxidoreductase</fullName>
    </submittedName>
</protein>
<evidence type="ECO:0000313" key="4">
    <source>
        <dbReference type="Proteomes" id="UP000517547"/>
    </source>
</evidence>
<organism evidence="3 4">
    <name type="scientific">Pseudomonas gingeri</name>
    <dbReference type="NCBI Taxonomy" id="117681"/>
    <lineage>
        <taxon>Bacteria</taxon>
        <taxon>Pseudomonadati</taxon>
        <taxon>Pseudomonadota</taxon>
        <taxon>Gammaproteobacteria</taxon>
        <taxon>Pseudomonadales</taxon>
        <taxon>Pseudomonadaceae</taxon>
        <taxon>Pseudomonas</taxon>
    </lineage>
</organism>
<evidence type="ECO:0000313" key="3">
    <source>
        <dbReference type="EMBL" id="NWC17766.1"/>
    </source>
</evidence>
<dbReference type="RefSeq" id="WP_017128916.1">
    <property type="nucleotide sequence ID" value="NZ_JACAQE010000010.1"/>
</dbReference>
<gene>
    <name evidence="3" type="ORF">HX845_29210</name>
</gene>
<dbReference type="EMBL" id="JACAQE010000010">
    <property type="protein sequence ID" value="NWC17766.1"/>
    <property type="molecule type" value="Genomic_DNA"/>
</dbReference>
<dbReference type="Gene3D" id="3.30.9.10">
    <property type="entry name" value="D-Amino Acid Oxidase, subunit A, domain 2"/>
    <property type="match status" value="1"/>
</dbReference>
<dbReference type="GO" id="GO:0005737">
    <property type="term" value="C:cytoplasm"/>
    <property type="evidence" value="ECO:0007669"/>
    <property type="project" value="TreeGrafter"/>
</dbReference>
<keyword evidence="1" id="KW-0560">Oxidoreductase</keyword>
<dbReference type="Proteomes" id="UP000517547">
    <property type="component" value="Unassembled WGS sequence"/>
</dbReference>
<comment type="caution">
    <text evidence="3">The sequence shown here is derived from an EMBL/GenBank/DDBJ whole genome shotgun (WGS) entry which is preliminary data.</text>
</comment>
<dbReference type="InterPro" id="IPR006076">
    <property type="entry name" value="FAD-dep_OxRdtase"/>
</dbReference>
<dbReference type="PANTHER" id="PTHR13847">
    <property type="entry name" value="SARCOSINE DEHYDROGENASE-RELATED"/>
    <property type="match status" value="1"/>
</dbReference>
<evidence type="ECO:0000259" key="2">
    <source>
        <dbReference type="Pfam" id="PF01266"/>
    </source>
</evidence>
<dbReference type="Gene3D" id="3.50.50.60">
    <property type="entry name" value="FAD/NAD(P)-binding domain"/>
    <property type="match status" value="1"/>
</dbReference>
<dbReference type="AlphaFoldDB" id="A0A7Y7Y551"/>
<evidence type="ECO:0000256" key="1">
    <source>
        <dbReference type="ARBA" id="ARBA00023002"/>
    </source>
</evidence>
<reference evidence="3 4" key="1">
    <citation type="submission" date="2020-04" db="EMBL/GenBank/DDBJ databases">
        <title>Molecular characterization of pseudomonads from Agaricus bisporus reveal novel blotch 2 pathogens in Western Europe.</title>
        <authorList>
            <person name="Taparia T."/>
            <person name="Krijger M."/>
            <person name="Haynes E."/>
            <person name="Elpinstone J.G."/>
            <person name="Noble R."/>
            <person name="Van Der Wolf J."/>
        </authorList>
    </citation>
    <scope>NUCLEOTIDE SEQUENCE [LARGE SCALE GENOMIC DNA]</scope>
    <source>
        <strain evidence="3 4">IPO3738</strain>
    </source>
</reference>
<sequence length="448" mass="49596">MSPTIFHPSLYDRQHFHASYWGAMTPRMAFTPLTGDTEVEVAIIGGGLAGLSTAFHLARDHHIEALVLEAGDIGWGASGRNAGFNTLPASKLSVEQIFQRWPEPDARAFFDSQREGQELVYSLAKEEGFDLQRCGNGNFTVAHSPGAFRELIEQLPWLRMAAIPCRILTRDEFSVIGHGGPEQFGALHVETGGGLNPLAFTQGLAQSARRHGARICANTPMVSWEKQGGLHLLRTPHGVVRARQVVLATNGYRDGPEPKSIARRVLPAISNILVSAPLSARQWESIGLSDRSPMIDTRMLVTYYRRLPDDRLLLGARSDTWGDPLHDNAMRDRLLSLLARKFPDSGVLGVDYFWRGLLTLTRKFTPTWGRSLEDASVLFNLGCFGSGVNTMPWMGRTLARAIAGVPLSAMEDCKVYRQLPGQLPKSPWLQRGGLRLAYFHYALQDCLK</sequence>
<dbReference type="SUPFAM" id="SSF51905">
    <property type="entry name" value="FAD/NAD(P)-binding domain"/>
    <property type="match status" value="1"/>
</dbReference>
<dbReference type="InterPro" id="IPR036188">
    <property type="entry name" value="FAD/NAD-bd_sf"/>
</dbReference>
<feature type="domain" description="FAD dependent oxidoreductase" evidence="2">
    <location>
        <begin position="41"/>
        <end position="400"/>
    </location>
</feature>
<accession>A0A7Y7Y551</accession>
<proteinExistence type="predicted"/>